<name>A0A077MFU0_9MICO</name>
<dbReference type="AlphaFoldDB" id="A0A077MFU0"/>
<dbReference type="EMBL" id="CAJC01000210">
    <property type="protein sequence ID" value="CCI55030.1"/>
    <property type="molecule type" value="Genomic_DNA"/>
</dbReference>
<keyword evidence="3" id="KW-1185">Reference proteome</keyword>
<keyword evidence="1" id="KW-0472">Membrane</keyword>
<evidence type="ECO:0000313" key="2">
    <source>
        <dbReference type="EMBL" id="CCI55030.1"/>
    </source>
</evidence>
<evidence type="ECO:0000256" key="1">
    <source>
        <dbReference type="SAM" id="Phobius"/>
    </source>
</evidence>
<dbReference type="Proteomes" id="UP000035720">
    <property type="component" value="Unassembled WGS sequence"/>
</dbReference>
<dbReference type="RefSeq" id="WP_268806964.1">
    <property type="nucleotide sequence ID" value="NZ_HF571038.1"/>
</dbReference>
<organism evidence="2 3">
    <name type="scientific">Nostocoides jenkinsii Ben 74</name>
    <dbReference type="NCBI Taxonomy" id="1193518"/>
    <lineage>
        <taxon>Bacteria</taxon>
        <taxon>Bacillati</taxon>
        <taxon>Actinomycetota</taxon>
        <taxon>Actinomycetes</taxon>
        <taxon>Micrococcales</taxon>
        <taxon>Intrasporangiaceae</taxon>
        <taxon>Nostocoides</taxon>
    </lineage>
</organism>
<gene>
    <name evidence="2" type="ORF">BN13_940007</name>
</gene>
<sequence length="40" mass="4185">MAKKSEQDIQDWLAGPGAIPVAVIVALLAISLIVTVIRAL</sequence>
<evidence type="ECO:0000313" key="3">
    <source>
        <dbReference type="Proteomes" id="UP000035720"/>
    </source>
</evidence>
<proteinExistence type="predicted"/>
<dbReference type="STRING" id="1193518.BN13_940007"/>
<keyword evidence="1" id="KW-0812">Transmembrane</keyword>
<comment type="caution">
    <text evidence="2">The sequence shown here is derived from an EMBL/GenBank/DDBJ whole genome shotgun (WGS) entry which is preliminary data.</text>
</comment>
<accession>A0A077MFU0</accession>
<feature type="transmembrane region" description="Helical" evidence="1">
    <location>
        <begin position="12"/>
        <end position="37"/>
    </location>
</feature>
<protein>
    <submittedName>
        <fullName evidence="2">Uncharacterized protein</fullName>
    </submittedName>
</protein>
<keyword evidence="1" id="KW-1133">Transmembrane helix</keyword>
<reference evidence="2 3" key="1">
    <citation type="journal article" date="2013" name="ISME J.">
        <title>A metabolic model for members of the genus Tetrasphaera involved in enhanced biological phosphorus removal.</title>
        <authorList>
            <person name="Kristiansen R."/>
            <person name="Nguyen H.T.T."/>
            <person name="Saunders A.M."/>
            <person name="Nielsen J.L."/>
            <person name="Wimmer R."/>
            <person name="Le V.Q."/>
            <person name="McIlroy S.J."/>
            <person name="Petrovski S."/>
            <person name="Seviour R.J."/>
            <person name="Calteau A."/>
            <person name="Nielsen K.L."/>
            <person name="Nielsen P.H."/>
        </authorList>
    </citation>
    <scope>NUCLEOTIDE SEQUENCE [LARGE SCALE GENOMIC DNA]</scope>
    <source>
        <strain evidence="2 3">Ben 74</strain>
    </source>
</reference>